<feature type="chain" id="PRO_5010168889" description="beta-N-acetylhexosaminidase" evidence="7">
    <location>
        <begin position="29"/>
        <end position="765"/>
    </location>
</feature>
<dbReference type="Gene3D" id="3.30.379.10">
    <property type="entry name" value="Chitobiase/beta-hexosaminidase domain 2-like"/>
    <property type="match status" value="1"/>
</dbReference>
<reference evidence="12" key="1">
    <citation type="submission" date="2016-10" db="EMBL/GenBank/DDBJ databases">
        <authorList>
            <person name="Varghese N."/>
            <person name="Submissions S."/>
        </authorList>
    </citation>
    <scope>NUCLEOTIDE SEQUENCE [LARGE SCALE GENOMIC DNA]</scope>
    <source>
        <strain evidence="12">DSM 19110</strain>
    </source>
</reference>
<dbReference type="SUPFAM" id="SSF51445">
    <property type="entry name" value="(Trans)glycosidases"/>
    <property type="match status" value="1"/>
</dbReference>
<evidence type="ECO:0000313" key="12">
    <source>
        <dbReference type="Proteomes" id="UP000183200"/>
    </source>
</evidence>
<dbReference type="Gene3D" id="2.60.120.260">
    <property type="entry name" value="Galactose-binding domain-like"/>
    <property type="match status" value="1"/>
</dbReference>
<dbReference type="InterPro" id="IPR015882">
    <property type="entry name" value="HEX_bac_N"/>
</dbReference>
<evidence type="ECO:0000256" key="7">
    <source>
        <dbReference type="SAM" id="SignalP"/>
    </source>
</evidence>
<organism evidence="11 12">
    <name type="scientific">Pedobacter steynii</name>
    <dbReference type="NCBI Taxonomy" id="430522"/>
    <lineage>
        <taxon>Bacteria</taxon>
        <taxon>Pseudomonadati</taxon>
        <taxon>Bacteroidota</taxon>
        <taxon>Sphingobacteriia</taxon>
        <taxon>Sphingobacteriales</taxon>
        <taxon>Sphingobacteriaceae</taxon>
        <taxon>Pedobacter</taxon>
    </lineage>
</organism>
<protein>
    <recommendedName>
        <fullName evidence="3">beta-N-acetylhexosaminidase</fullName>
        <ecNumber evidence="3">3.2.1.52</ecNumber>
    </recommendedName>
</protein>
<dbReference type="GO" id="GO:0016020">
    <property type="term" value="C:membrane"/>
    <property type="evidence" value="ECO:0007669"/>
    <property type="project" value="TreeGrafter"/>
</dbReference>
<evidence type="ECO:0000256" key="3">
    <source>
        <dbReference type="ARBA" id="ARBA00012663"/>
    </source>
</evidence>
<evidence type="ECO:0000259" key="8">
    <source>
        <dbReference type="Pfam" id="PF00728"/>
    </source>
</evidence>
<accession>A0A1H0IBS4</accession>
<keyword evidence="12" id="KW-1185">Reference proteome</keyword>
<evidence type="ECO:0000313" key="11">
    <source>
        <dbReference type="EMBL" id="SDO28842.1"/>
    </source>
</evidence>
<dbReference type="Proteomes" id="UP000183200">
    <property type="component" value="Unassembled WGS sequence"/>
</dbReference>
<feature type="domain" description="GH29D-like beta-sandwich" evidence="10">
    <location>
        <begin position="552"/>
        <end position="607"/>
    </location>
</feature>
<dbReference type="PRINTS" id="PR00738">
    <property type="entry name" value="GLHYDRLASE20"/>
</dbReference>
<dbReference type="PANTHER" id="PTHR22600:SF57">
    <property type="entry name" value="BETA-N-ACETYLHEXOSAMINIDASE"/>
    <property type="match status" value="1"/>
</dbReference>
<dbReference type="AlphaFoldDB" id="A0A1H0IBS4"/>
<evidence type="ECO:0000256" key="6">
    <source>
        <dbReference type="PIRSR" id="PIRSR625705-1"/>
    </source>
</evidence>
<dbReference type="GO" id="GO:0004563">
    <property type="term" value="F:beta-N-acetylhexosaminidase activity"/>
    <property type="evidence" value="ECO:0007669"/>
    <property type="project" value="UniProtKB-EC"/>
</dbReference>
<dbReference type="InterPro" id="IPR017853">
    <property type="entry name" value="GH"/>
</dbReference>
<name>A0A1H0IBS4_9SPHI</name>
<keyword evidence="5" id="KW-0326">Glycosidase</keyword>
<sequence length="765" mass="87076">MIFRNALNKTLRLFLRITLLFISPALYAQQTSFSVIPEPVYIKKGNGGVNISPATTINYPDELKASGELLNEAIRSYTGTLLAVNTRPQANQLLLKLDSVVVKEKEGYHLLIEDDQILIMGHDQAGIFYGIQSLMQLWSLHTKNSLRVEKGEIRDYPRFNYRGMHLDVGRHMYSVAFLKKFIDLLAVYKFNVFHWHLTEDQGWRIEIKKYPKLQSVSAWRDGTIIGHKKEAPHTFDSVKYGGYYTQDQIREVVRYAASKYVNILPEIEMPGHALAALAAYPQLGCTGGPYKTAQFWGVFDDVFCAGNEEVYQFMEDVLDEVIGLFPYAYVHIGGDECPKLKWKHCVKCQQKIKENGLKDEQELQGYFMKRIEKYLNSKNRKAVGWDEVLEGGVSRNTTIMNWRGEQSGIAAAKEKYEVIMTPENMLYFDYYQSLDKNEPVAAGNYTPLSKVYGYEPVPDSLSPEQAAYIKGVQGGIWTEYMKDEKHLEYMVFPRALALSEIAWSDKKGKNYPWFLEKLRHHRDFMNRMKVNYYPYFDEITSEIKPGANGTPVLTLKTTFPKGQIRYTLDGSVPGLKSKLYQGPVLLNRSMVLNAGLFVGNKRSGKVFNQAFLYHSAIQKKISLAHAPAGKYNFPAGLLLNGIEGHHRFNDSQWLGFSGENLEALIDLGALTPVSHIGINVLHYPWQRMWAPKKLSFLVSVDGKEFKEVYSGGNFDLNGINKVRAKFPLLNVRYLKIIGENIGRVPVGGYGEGEKAWLMADEIIIN</sequence>
<comment type="similarity">
    <text evidence="2">Belongs to the glycosyl hydrolase 20 family.</text>
</comment>
<dbReference type="InterPro" id="IPR015883">
    <property type="entry name" value="Glyco_hydro_20_cat"/>
</dbReference>
<feature type="signal peptide" evidence="7">
    <location>
        <begin position="1"/>
        <end position="28"/>
    </location>
</feature>
<dbReference type="GO" id="GO:0005975">
    <property type="term" value="P:carbohydrate metabolic process"/>
    <property type="evidence" value="ECO:0007669"/>
    <property type="project" value="InterPro"/>
</dbReference>
<feature type="active site" description="Proton donor" evidence="6">
    <location>
        <position position="336"/>
    </location>
</feature>
<proteinExistence type="inferred from homology"/>
<gene>
    <name evidence="11" type="ORF">SAMN05421820_113106</name>
</gene>
<evidence type="ECO:0000256" key="4">
    <source>
        <dbReference type="ARBA" id="ARBA00022801"/>
    </source>
</evidence>
<dbReference type="InterPro" id="IPR029018">
    <property type="entry name" value="Hex-like_dom2"/>
</dbReference>
<dbReference type="Pfam" id="PF00728">
    <property type="entry name" value="Glyco_hydro_20"/>
    <property type="match status" value="1"/>
</dbReference>
<dbReference type="InterPro" id="IPR059177">
    <property type="entry name" value="GH29D-like_dom"/>
</dbReference>
<keyword evidence="7" id="KW-0732">Signal</keyword>
<evidence type="ECO:0000256" key="1">
    <source>
        <dbReference type="ARBA" id="ARBA00001231"/>
    </source>
</evidence>
<dbReference type="GO" id="GO:0030203">
    <property type="term" value="P:glycosaminoglycan metabolic process"/>
    <property type="evidence" value="ECO:0007669"/>
    <property type="project" value="TreeGrafter"/>
</dbReference>
<dbReference type="CDD" id="cd06563">
    <property type="entry name" value="GH20_chitobiase-like"/>
    <property type="match status" value="1"/>
</dbReference>
<feature type="domain" description="Beta-hexosaminidase bacterial type N-terminal" evidence="9">
    <location>
        <begin position="34"/>
        <end position="156"/>
    </location>
</feature>
<evidence type="ECO:0000256" key="2">
    <source>
        <dbReference type="ARBA" id="ARBA00006285"/>
    </source>
</evidence>
<dbReference type="Pfam" id="PF13290">
    <property type="entry name" value="CHB_HEX_C_1"/>
    <property type="match status" value="1"/>
</dbReference>
<dbReference type="STRING" id="430522.BFS30_14160"/>
<evidence type="ECO:0000256" key="5">
    <source>
        <dbReference type="ARBA" id="ARBA00023295"/>
    </source>
</evidence>
<evidence type="ECO:0000259" key="9">
    <source>
        <dbReference type="Pfam" id="PF02838"/>
    </source>
</evidence>
<dbReference type="PANTHER" id="PTHR22600">
    <property type="entry name" value="BETA-HEXOSAMINIDASE"/>
    <property type="match status" value="1"/>
</dbReference>
<dbReference type="EC" id="3.2.1.52" evidence="3"/>
<dbReference type="Gene3D" id="3.20.20.80">
    <property type="entry name" value="Glycosidases"/>
    <property type="match status" value="1"/>
</dbReference>
<dbReference type="EMBL" id="FNGY01000013">
    <property type="protein sequence ID" value="SDO28842.1"/>
    <property type="molecule type" value="Genomic_DNA"/>
</dbReference>
<dbReference type="SUPFAM" id="SSF55545">
    <property type="entry name" value="beta-N-acetylhexosaminidase-like domain"/>
    <property type="match status" value="1"/>
</dbReference>
<feature type="domain" description="Glycoside hydrolase family 20 catalytic" evidence="8">
    <location>
        <begin position="159"/>
        <end position="505"/>
    </location>
</feature>
<evidence type="ECO:0000259" key="10">
    <source>
        <dbReference type="Pfam" id="PF13290"/>
    </source>
</evidence>
<comment type="catalytic activity">
    <reaction evidence="1">
        <text>Hydrolysis of terminal non-reducing N-acetyl-D-hexosamine residues in N-acetyl-beta-D-hexosaminides.</text>
        <dbReference type="EC" id="3.2.1.52"/>
    </reaction>
</comment>
<dbReference type="InterPro" id="IPR025705">
    <property type="entry name" value="Beta_hexosaminidase_sua/sub"/>
</dbReference>
<keyword evidence="4" id="KW-0378">Hydrolase</keyword>
<dbReference type="Pfam" id="PF02838">
    <property type="entry name" value="Glyco_hydro_20b"/>
    <property type="match status" value="1"/>
</dbReference>